<proteinExistence type="inferred from homology"/>
<comment type="caution">
    <text evidence="10">The sequence shown here is derived from an EMBL/GenBank/DDBJ whole genome shotgun (WGS) entry which is preliminary data.</text>
</comment>
<evidence type="ECO:0000313" key="11">
    <source>
        <dbReference type="Proteomes" id="UP000675664"/>
    </source>
</evidence>
<comment type="subcellular location">
    <subcellularLocation>
        <location evidence="1">Cell membrane</location>
        <topology evidence="1">Multi-pass membrane protein</topology>
    </subcellularLocation>
</comment>
<evidence type="ECO:0000259" key="9">
    <source>
        <dbReference type="Pfam" id="PF12821"/>
    </source>
</evidence>
<evidence type="ECO:0000256" key="5">
    <source>
        <dbReference type="ARBA" id="ARBA00022989"/>
    </source>
</evidence>
<organism evidence="10 11">
    <name type="scientific">Sinanaerobacter chloroacetimidivorans</name>
    <dbReference type="NCBI Taxonomy" id="2818044"/>
    <lineage>
        <taxon>Bacteria</taxon>
        <taxon>Bacillati</taxon>
        <taxon>Bacillota</taxon>
        <taxon>Clostridia</taxon>
        <taxon>Peptostreptococcales</taxon>
        <taxon>Anaerovoracaceae</taxon>
        <taxon>Sinanaerobacter</taxon>
    </lineage>
</organism>
<feature type="domain" description="Threonine/Serine exporter ThrE" evidence="9">
    <location>
        <begin position="5"/>
        <end position="130"/>
    </location>
</feature>
<dbReference type="PANTHER" id="PTHR34390">
    <property type="entry name" value="UPF0442 PROTEIN YJJB-RELATED"/>
    <property type="match status" value="1"/>
</dbReference>
<gene>
    <name evidence="10" type="ORF">KCX82_14895</name>
</gene>
<dbReference type="RefSeq" id="WP_227019310.1">
    <property type="nucleotide sequence ID" value="NZ_JAGSND010000011.1"/>
</dbReference>
<feature type="transmembrane region" description="Helical" evidence="8">
    <location>
        <begin position="116"/>
        <end position="139"/>
    </location>
</feature>
<keyword evidence="6 8" id="KW-0472">Membrane</keyword>
<evidence type="ECO:0000256" key="2">
    <source>
        <dbReference type="ARBA" id="ARBA00022475"/>
    </source>
</evidence>
<keyword evidence="4 8" id="KW-0812">Transmembrane</keyword>
<evidence type="ECO:0000256" key="8">
    <source>
        <dbReference type="SAM" id="Phobius"/>
    </source>
</evidence>
<evidence type="ECO:0000256" key="7">
    <source>
        <dbReference type="ARBA" id="ARBA00034125"/>
    </source>
</evidence>
<dbReference type="GO" id="GO:0015744">
    <property type="term" value="P:succinate transport"/>
    <property type="evidence" value="ECO:0007669"/>
    <property type="project" value="TreeGrafter"/>
</dbReference>
<dbReference type="InterPro" id="IPR050539">
    <property type="entry name" value="ThrE_Dicarb/AminoAcid_Exp"/>
</dbReference>
<keyword evidence="3" id="KW-0997">Cell inner membrane</keyword>
<dbReference type="Proteomes" id="UP000675664">
    <property type="component" value="Unassembled WGS sequence"/>
</dbReference>
<dbReference type="EMBL" id="JAGSND010000011">
    <property type="protein sequence ID" value="MBR0599175.1"/>
    <property type="molecule type" value="Genomic_DNA"/>
</dbReference>
<accession>A0A8J7W4R6</accession>
<dbReference type="AlphaFoldDB" id="A0A8J7W4R6"/>
<comment type="similarity">
    <text evidence="7">Belongs to the ThrE exporter (TC 2.A.79) family.</text>
</comment>
<reference evidence="10" key="1">
    <citation type="submission" date="2021-04" db="EMBL/GenBank/DDBJ databases">
        <title>Sinoanaerobacter chloroacetimidivorans sp. nov., an obligate anaerobic bacterium isolated from anaerobic sludge.</title>
        <authorList>
            <person name="Bao Y."/>
        </authorList>
    </citation>
    <scope>NUCLEOTIDE SEQUENCE</scope>
    <source>
        <strain evidence="10">BAD-6</strain>
    </source>
</reference>
<sequence length="154" mass="16348">MILSFIFAFCSTMGFCILFHVPKKHLVSASFVGGCGWITYTFLTSEGGSKVLACFVGSCIVALLSDIFSRGFKEAATIFIIPGILPLVPGAGMYYTMLAILEGNFTETASVGTETILMAGAISVALLMIASLVKIFALAGNKILSLKRSISRKT</sequence>
<name>A0A8J7W4R6_9FIRM</name>
<keyword evidence="11" id="KW-1185">Reference proteome</keyword>
<evidence type="ECO:0000256" key="6">
    <source>
        <dbReference type="ARBA" id="ARBA00023136"/>
    </source>
</evidence>
<dbReference type="PANTHER" id="PTHR34390:SF1">
    <property type="entry name" value="SUCCINATE TRANSPORTER SUBUNIT YJJB-RELATED"/>
    <property type="match status" value="1"/>
</dbReference>
<protein>
    <submittedName>
        <fullName evidence="10">Threonine/serine exporter family protein</fullName>
    </submittedName>
</protein>
<keyword evidence="5 8" id="KW-1133">Transmembrane helix</keyword>
<feature type="transmembrane region" description="Helical" evidence="8">
    <location>
        <begin position="75"/>
        <end position="96"/>
    </location>
</feature>
<feature type="transmembrane region" description="Helical" evidence="8">
    <location>
        <begin position="49"/>
        <end position="68"/>
    </location>
</feature>
<evidence type="ECO:0000256" key="3">
    <source>
        <dbReference type="ARBA" id="ARBA00022519"/>
    </source>
</evidence>
<evidence type="ECO:0000256" key="1">
    <source>
        <dbReference type="ARBA" id="ARBA00004651"/>
    </source>
</evidence>
<feature type="transmembrane region" description="Helical" evidence="8">
    <location>
        <begin position="6"/>
        <end position="21"/>
    </location>
</feature>
<reference evidence="10" key="2">
    <citation type="submission" date="2021-04" db="EMBL/GenBank/DDBJ databases">
        <authorList>
            <person name="Liu J."/>
        </authorList>
    </citation>
    <scope>NUCLEOTIDE SEQUENCE</scope>
    <source>
        <strain evidence="10">BAD-6</strain>
    </source>
</reference>
<keyword evidence="2" id="KW-1003">Cell membrane</keyword>
<evidence type="ECO:0000256" key="4">
    <source>
        <dbReference type="ARBA" id="ARBA00022692"/>
    </source>
</evidence>
<dbReference type="Pfam" id="PF12821">
    <property type="entry name" value="ThrE_2"/>
    <property type="match status" value="1"/>
</dbReference>
<dbReference type="InterPro" id="IPR024528">
    <property type="entry name" value="ThrE_2"/>
</dbReference>
<dbReference type="GO" id="GO:0005886">
    <property type="term" value="C:plasma membrane"/>
    <property type="evidence" value="ECO:0007669"/>
    <property type="project" value="UniProtKB-SubCell"/>
</dbReference>
<evidence type="ECO:0000313" key="10">
    <source>
        <dbReference type="EMBL" id="MBR0599175.1"/>
    </source>
</evidence>